<evidence type="ECO:0000256" key="1">
    <source>
        <dbReference type="PIRSR" id="PIRSR018249-1"/>
    </source>
</evidence>
<feature type="binding site" evidence="1">
    <location>
        <position position="34"/>
    </location>
    <ligand>
        <name>Zn(2+)</name>
        <dbReference type="ChEBI" id="CHEBI:29105"/>
    </ligand>
</feature>
<sequence>MSDIERLAGWLRCPVCGDDLVPVDRLVLGCGNGHRHDVNKRGYASLLGGGSRHLSDTAEMLDDRDRVLSSGAYDPIAHAVATAASGAAPARILDAGAGTGHYLRAVLAAAPDAVGLAMDLSPAAVGRAARSSDRIDGLVADTWRPLPVRSGTADVVLDVFAPRNLPEFHRVLRPAGRLVVVVPRADHLGSLRADGAMLDIPADKADDVLAASAALYAPLTREHVAYDLPVTPELVGALRGMGPSARHASDAGAASDFAAATAPAATRVSVDVLTLVRAPERA</sequence>
<dbReference type="SUPFAM" id="SSF53335">
    <property type="entry name" value="S-adenosyl-L-methionine-dependent methyltransferases"/>
    <property type="match status" value="1"/>
</dbReference>
<dbReference type="CDD" id="cd02440">
    <property type="entry name" value="AdoMet_MTases"/>
    <property type="match status" value="1"/>
</dbReference>
<dbReference type="Pfam" id="PF13649">
    <property type="entry name" value="Methyltransf_25"/>
    <property type="match status" value="1"/>
</dbReference>
<name>A0AAU7GDW4_9MICO</name>
<organism evidence="4">
    <name type="scientific">Leifsonia sp. NPDC080035</name>
    <dbReference type="NCBI Taxonomy" id="3143936"/>
    <lineage>
        <taxon>Bacteria</taxon>
        <taxon>Bacillati</taxon>
        <taxon>Actinomycetota</taxon>
        <taxon>Actinomycetes</taxon>
        <taxon>Micrococcales</taxon>
        <taxon>Microbacteriaceae</taxon>
        <taxon>Leifsonia</taxon>
    </lineage>
</organism>
<feature type="binding site" evidence="1">
    <location>
        <position position="16"/>
    </location>
    <ligand>
        <name>Zn(2+)</name>
        <dbReference type="ChEBI" id="CHEBI:29105"/>
    </ligand>
</feature>
<dbReference type="InterPro" id="IPR041698">
    <property type="entry name" value="Methyltransf_25"/>
</dbReference>
<keyword evidence="1" id="KW-0862">Zinc</keyword>
<feature type="binding site" evidence="2">
    <location>
        <begin position="99"/>
        <end position="100"/>
    </location>
    <ligand>
        <name>S-adenosyl-L-methionine</name>
        <dbReference type="ChEBI" id="CHEBI:59789"/>
    </ligand>
</feature>
<gene>
    <name evidence="4" type="ORF">AAME72_18800</name>
</gene>
<proteinExistence type="predicted"/>
<dbReference type="GO" id="GO:0046872">
    <property type="term" value="F:metal ion binding"/>
    <property type="evidence" value="ECO:0007669"/>
    <property type="project" value="UniProtKB-KW"/>
</dbReference>
<evidence type="ECO:0000259" key="3">
    <source>
        <dbReference type="Pfam" id="PF13649"/>
    </source>
</evidence>
<keyword evidence="4" id="KW-0489">Methyltransferase</keyword>
<feature type="binding site" evidence="2">
    <location>
        <position position="73"/>
    </location>
    <ligand>
        <name>S-adenosyl-L-methionine</name>
        <dbReference type="ChEBI" id="CHEBI:59789"/>
    </ligand>
</feature>
<keyword evidence="1" id="KW-0479">Metal-binding</keyword>
<feature type="binding site" evidence="1">
    <location>
        <position position="13"/>
    </location>
    <ligand>
        <name>Zn(2+)</name>
        <dbReference type="ChEBI" id="CHEBI:29105"/>
    </ligand>
</feature>
<dbReference type="AlphaFoldDB" id="A0AAU7GDW4"/>
<keyword evidence="4" id="KW-0808">Transferase</keyword>
<dbReference type="Gene3D" id="3.40.50.150">
    <property type="entry name" value="Vaccinia Virus protein VP39"/>
    <property type="match status" value="1"/>
</dbReference>
<dbReference type="InterPro" id="IPR016718">
    <property type="entry name" value="rRNA_m1G-MeTrfase_A_prd"/>
</dbReference>
<dbReference type="InterPro" id="IPR029063">
    <property type="entry name" value="SAM-dependent_MTases_sf"/>
</dbReference>
<keyword evidence="2" id="KW-0949">S-adenosyl-L-methionine</keyword>
<accession>A0AAU7GDW4</accession>
<feature type="domain" description="Methyltransferase" evidence="3">
    <location>
        <begin position="92"/>
        <end position="176"/>
    </location>
</feature>
<dbReference type="RefSeq" id="WP_348788048.1">
    <property type="nucleotide sequence ID" value="NZ_CP157390.1"/>
</dbReference>
<evidence type="ECO:0000256" key="2">
    <source>
        <dbReference type="PIRSR" id="PIRSR018249-2"/>
    </source>
</evidence>
<dbReference type="GO" id="GO:0032259">
    <property type="term" value="P:methylation"/>
    <property type="evidence" value="ECO:0007669"/>
    <property type="project" value="UniProtKB-KW"/>
</dbReference>
<feature type="binding site" evidence="2">
    <location>
        <position position="187"/>
    </location>
    <ligand>
        <name>S-adenosyl-L-methionine</name>
        <dbReference type="ChEBI" id="CHEBI:59789"/>
    </ligand>
</feature>
<protein>
    <submittedName>
        <fullName evidence="4">Methyltransferase domain-containing protein</fullName>
    </submittedName>
</protein>
<dbReference type="GO" id="GO:0008168">
    <property type="term" value="F:methyltransferase activity"/>
    <property type="evidence" value="ECO:0007669"/>
    <property type="project" value="UniProtKB-KW"/>
</dbReference>
<dbReference type="PIRSF" id="PIRSF018249">
    <property type="entry name" value="MyrA_prd"/>
    <property type="match status" value="1"/>
</dbReference>
<reference evidence="4" key="1">
    <citation type="submission" date="2024-05" db="EMBL/GenBank/DDBJ databases">
        <title>The Natural Products Discovery Center: Release of the First 8490 Sequenced Strains for Exploring Actinobacteria Biosynthetic Diversity.</title>
        <authorList>
            <person name="Kalkreuter E."/>
            <person name="Kautsar S.A."/>
            <person name="Yang D."/>
            <person name="Bader C.D."/>
            <person name="Teijaro C.N."/>
            <person name="Fluegel L."/>
            <person name="Davis C.M."/>
            <person name="Simpson J.R."/>
            <person name="Lauterbach L."/>
            <person name="Steele A.D."/>
            <person name="Gui C."/>
            <person name="Meng S."/>
            <person name="Li G."/>
            <person name="Viehrig K."/>
            <person name="Ye F."/>
            <person name="Su P."/>
            <person name="Kiefer A.F."/>
            <person name="Nichols A."/>
            <person name="Cepeda A.J."/>
            <person name="Yan W."/>
            <person name="Fan B."/>
            <person name="Jiang Y."/>
            <person name="Adhikari A."/>
            <person name="Zheng C.-J."/>
            <person name="Schuster L."/>
            <person name="Cowan T.M."/>
            <person name="Smanski M.J."/>
            <person name="Chevrette M.G."/>
            <person name="de Carvalho L.P.S."/>
            <person name="Shen B."/>
        </authorList>
    </citation>
    <scope>NUCLEOTIDE SEQUENCE</scope>
    <source>
        <strain evidence="4">NPDC080035</strain>
    </source>
</reference>
<evidence type="ECO:0000313" key="4">
    <source>
        <dbReference type="EMBL" id="XBM48091.1"/>
    </source>
</evidence>
<feature type="binding site" evidence="1">
    <location>
        <position position="30"/>
    </location>
    <ligand>
        <name>Zn(2+)</name>
        <dbReference type="ChEBI" id="CHEBI:29105"/>
    </ligand>
</feature>
<dbReference type="EMBL" id="CP157390">
    <property type="protein sequence ID" value="XBM48091.1"/>
    <property type="molecule type" value="Genomic_DNA"/>
</dbReference>